<name>A0A8S5LH52_9CAUD</name>
<reference evidence="1" key="1">
    <citation type="journal article" date="2021" name="Proc. Natl. Acad. Sci. U.S.A.">
        <title>A Catalog of Tens of Thousands of Viruses from Human Metagenomes Reveals Hidden Associations with Chronic Diseases.</title>
        <authorList>
            <person name="Tisza M.J."/>
            <person name="Buck C.B."/>
        </authorList>
    </citation>
    <scope>NUCLEOTIDE SEQUENCE</scope>
    <source>
        <strain evidence="1">Ct5tj9</strain>
    </source>
</reference>
<proteinExistence type="predicted"/>
<protein>
    <submittedName>
        <fullName evidence="1">Uncharacterized protein</fullName>
    </submittedName>
</protein>
<accession>A0A8S5LH52</accession>
<evidence type="ECO:0000313" key="1">
    <source>
        <dbReference type="EMBL" id="DAD69179.1"/>
    </source>
</evidence>
<sequence>MEIVRQQALMYLCANSWRCACNCSKKETDNSKRRIIKSSSYIRCFRFLSIKRSNCRNSIEIQHYKFALAIHYPI</sequence>
<dbReference type="EMBL" id="BK014716">
    <property type="protein sequence ID" value="DAD69179.1"/>
    <property type="molecule type" value="Genomic_DNA"/>
</dbReference>
<organism evidence="1">
    <name type="scientific">Siphoviridae sp. ct5tj9</name>
    <dbReference type="NCBI Taxonomy" id="2823564"/>
    <lineage>
        <taxon>Viruses</taxon>
        <taxon>Duplodnaviria</taxon>
        <taxon>Heunggongvirae</taxon>
        <taxon>Uroviricota</taxon>
        <taxon>Caudoviricetes</taxon>
    </lineage>
</organism>